<keyword evidence="2" id="KW-1185">Reference proteome</keyword>
<dbReference type="AlphaFoldDB" id="A0A0F7FY80"/>
<evidence type="ECO:0000313" key="2">
    <source>
        <dbReference type="Proteomes" id="UP000034034"/>
    </source>
</evidence>
<dbReference type="EMBL" id="CP009922">
    <property type="protein sequence ID" value="AKG45504.1"/>
    <property type="molecule type" value="Genomic_DNA"/>
</dbReference>
<protein>
    <submittedName>
        <fullName evidence="1">Phage integrase family protein</fullName>
    </submittedName>
</protein>
<dbReference type="PATRIC" id="fig|408015.6.peg.4175"/>
<accession>A0A0F7FY80</accession>
<dbReference type="KEGG" id="sxi:SXIM_41200"/>
<name>A0A0F7FY80_9ACTN</name>
<organism evidence="1 2">
    <name type="scientific">Streptomyces xiamenensis</name>
    <dbReference type="NCBI Taxonomy" id="408015"/>
    <lineage>
        <taxon>Bacteria</taxon>
        <taxon>Bacillati</taxon>
        <taxon>Actinomycetota</taxon>
        <taxon>Actinomycetes</taxon>
        <taxon>Kitasatosporales</taxon>
        <taxon>Streptomycetaceae</taxon>
        <taxon>Streptomyces</taxon>
    </lineage>
</organism>
<evidence type="ECO:0000313" key="1">
    <source>
        <dbReference type="EMBL" id="AKG45504.1"/>
    </source>
</evidence>
<reference evidence="1" key="1">
    <citation type="submission" date="2019-08" db="EMBL/GenBank/DDBJ databases">
        <title>Complete genome sequence of a mangrove-derived Streptomyces xiamenensis.</title>
        <authorList>
            <person name="Xu J."/>
        </authorList>
    </citation>
    <scope>NUCLEOTIDE SEQUENCE</scope>
    <source>
        <strain evidence="1">318</strain>
    </source>
</reference>
<dbReference type="STRING" id="408015.SXIM_41200"/>
<dbReference type="HOGENOM" id="CLU_1730459_0_0_11"/>
<dbReference type="Proteomes" id="UP000034034">
    <property type="component" value="Chromosome"/>
</dbReference>
<sequence length="151" mass="16713">MKSYKVVIWKLSVNRSAKKPTHLVRWSVDGGPFHESHRTKALADRFRAKLLRAADKGEAFDTVTGLPDSLRGGKVALSFVELAVKYLDARWAEASAKQRDSMTARSPPSWRFPSGLCADGRRPRSCAARRGRTCCLLLAGRGSAPRRSPPH</sequence>
<gene>
    <name evidence="1" type="ORF">SXIM_41200</name>
</gene>
<proteinExistence type="predicted"/>